<evidence type="ECO:0000313" key="9">
    <source>
        <dbReference type="Proteomes" id="UP001597479"/>
    </source>
</evidence>
<evidence type="ECO:0000313" key="8">
    <source>
        <dbReference type="EMBL" id="MFD2792314.1"/>
    </source>
</evidence>
<evidence type="ECO:0000259" key="7">
    <source>
        <dbReference type="PROSITE" id="PS50949"/>
    </source>
</evidence>
<evidence type="ECO:0000256" key="6">
    <source>
        <dbReference type="SAM" id="MobiDB-lite"/>
    </source>
</evidence>
<dbReference type="InterPro" id="IPR051446">
    <property type="entry name" value="HTH_trans_reg/aminotransferase"/>
</dbReference>
<reference evidence="9" key="1">
    <citation type="journal article" date="2019" name="Int. J. Syst. Evol. Microbiol.">
        <title>The Global Catalogue of Microorganisms (GCM) 10K type strain sequencing project: providing services to taxonomists for standard genome sequencing and annotation.</title>
        <authorList>
            <consortium name="The Broad Institute Genomics Platform"/>
            <consortium name="The Broad Institute Genome Sequencing Center for Infectious Disease"/>
            <person name="Wu L."/>
            <person name="Ma J."/>
        </authorList>
    </citation>
    <scope>NUCLEOTIDE SEQUENCE [LARGE SCALE GENOMIC DNA]</scope>
    <source>
        <strain evidence="9">CCM 7044</strain>
    </source>
</reference>
<keyword evidence="8" id="KW-0808">Transferase</keyword>
<name>A0ABW5VMY1_9MICO</name>
<dbReference type="SUPFAM" id="SSF46785">
    <property type="entry name" value="Winged helix' DNA-binding domain"/>
    <property type="match status" value="1"/>
</dbReference>
<dbReference type="InterPro" id="IPR015421">
    <property type="entry name" value="PyrdxlP-dep_Trfase_major"/>
</dbReference>
<evidence type="ECO:0000256" key="3">
    <source>
        <dbReference type="ARBA" id="ARBA00023015"/>
    </source>
</evidence>
<dbReference type="Pfam" id="PF00155">
    <property type="entry name" value="Aminotran_1_2"/>
    <property type="match status" value="1"/>
</dbReference>
<dbReference type="SMART" id="SM00345">
    <property type="entry name" value="HTH_GNTR"/>
    <property type="match status" value="1"/>
</dbReference>
<feature type="region of interest" description="Disordered" evidence="6">
    <location>
        <begin position="131"/>
        <end position="168"/>
    </location>
</feature>
<dbReference type="EMBL" id="JBHUOG010000001">
    <property type="protein sequence ID" value="MFD2792314.1"/>
    <property type="molecule type" value="Genomic_DNA"/>
</dbReference>
<proteinExistence type="inferred from homology"/>
<dbReference type="SUPFAM" id="SSF53383">
    <property type="entry name" value="PLP-dependent transferases"/>
    <property type="match status" value="1"/>
</dbReference>
<dbReference type="CDD" id="cd07377">
    <property type="entry name" value="WHTH_GntR"/>
    <property type="match status" value="1"/>
</dbReference>
<comment type="similarity">
    <text evidence="1">In the C-terminal section; belongs to the class-I pyridoxal-phosphate-dependent aminotransferase family.</text>
</comment>
<dbReference type="InterPro" id="IPR036390">
    <property type="entry name" value="WH_DNA-bd_sf"/>
</dbReference>
<organism evidence="8 9">
    <name type="scientific">Promicromonospora vindobonensis</name>
    <dbReference type="NCBI Taxonomy" id="195748"/>
    <lineage>
        <taxon>Bacteria</taxon>
        <taxon>Bacillati</taxon>
        <taxon>Actinomycetota</taxon>
        <taxon>Actinomycetes</taxon>
        <taxon>Micrococcales</taxon>
        <taxon>Promicromonosporaceae</taxon>
        <taxon>Promicromonospora</taxon>
    </lineage>
</organism>
<dbReference type="RefSeq" id="WP_377179820.1">
    <property type="nucleotide sequence ID" value="NZ_JBHUOG010000001.1"/>
</dbReference>
<dbReference type="Gene3D" id="3.40.640.10">
    <property type="entry name" value="Type I PLP-dependent aspartate aminotransferase-like (Major domain)"/>
    <property type="match status" value="1"/>
</dbReference>
<keyword evidence="3" id="KW-0805">Transcription regulation</keyword>
<evidence type="ECO:0000256" key="5">
    <source>
        <dbReference type="ARBA" id="ARBA00023163"/>
    </source>
</evidence>
<dbReference type="InterPro" id="IPR036388">
    <property type="entry name" value="WH-like_DNA-bd_sf"/>
</dbReference>
<evidence type="ECO:0000256" key="2">
    <source>
        <dbReference type="ARBA" id="ARBA00022898"/>
    </source>
</evidence>
<keyword evidence="9" id="KW-1185">Reference proteome</keyword>
<dbReference type="CDD" id="cd00609">
    <property type="entry name" value="AAT_like"/>
    <property type="match status" value="1"/>
</dbReference>
<dbReference type="GO" id="GO:0008483">
    <property type="term" value="F:transaminase activity"/>
    <property type="evidence" value="ECO:0007669"/>
    <property type="project" value="UniProtKB-KW"/>
</dbReference>
<dbReference type="Pfam" id="PF00392">
    <property type="entry name" value="GntR"/>
    <property type="match status" value="1"/>
</dbReference>
<protein>
    <submittedName>
        <fullName evidence="8">PLP-dependent aminotransferase family protein</fullName>
    </submittedName>
</protein>
<evidence type="ECO:0000256" key="4">
    <source>
        <dbReference type="ARBA" id="ARBA00023125"/>
    </source>
</evidence>
<feature type="region of interest" description="Disordered" evidence="6">
    <location>
        <begin position="1"/>
        <end position="44"/>
    </location>
</feature>
<keyword evidence="8" id="KW-0032">Aminotransferase</keyword>
<evidence type="ECO:0000256" key="1">
    <source>
        <dbReference type="ARBA" id="ARBA00005384"/>
    </source>
</evidence>
<dbReference type="InterPro" id="IPR004839">
    <property type="entry name" value="Aminotransferase_I/II_large"/>
</dbReference>
<keyword evidence="2" id="KW-0663">Pyridoxal phosphate</keyword>
<dbReference type="PANTHER" id="PTHR46577:SF1">
    <property type="entry name" value="HTH-TYPE TRANSCRIPTIONAL REGULATORY PROTEIN GABR"/>
    <property type="match status" value="1"/>
</dbReference>
<sequence>MSAAPHAAIPSASPTTTSVPAPGPVPRPPARPRSRPRAKPASSPVVLRHLSAPAATRLLGTWHAGGPAYVALADALRSAVLSGTLSPNTRLPSERELATALRVSRTTTSGAYARLRDLGFAVSRVGSGTVTTLPQGRVERGPRRPAGGDAPVADESLQHPGARSRPGAVGHLDLWQATPSAPPELYDSFARALDSLPAYLDSGGYEPYGLAPLREAVAARYRERGVPTTAEEILVTTGAQQAIALLARTHLRPGDRAVVESPTYFHAMEAMREAGGRVVGVPTGPLDVDLLASTVRRTQARLVYLVPDYQNPTGYVLSAAERAAVREVADRNGVTVVGDETLVELGLDADPTPPAFAGYGTSPHVVSVGSASKAFWGGLRVGWIRAHPQMIAQLARARQSMDIATAVLEQLAVTDLLGRRAEIMVGRQAMLRERRDLLVGRLRESFPWEVPLPAGGLFCWVDLGRPVAQAFAAAAAAEGALVAAGPLFTPDGAGAASRVRLTFTRSPAELADAVPRLVRAWARVAGGQRTASSRT</sequence>
<dbReference type="InterPro" id="IPR015424">
    <property type="entry name" value="PyrdxlP-dep_Trfase"/>
</dbReference>
<feature type="compositionally biased region" description="Low complexity" evidence="6">
    <location>
        <begin position="1"/>
        <end position="20"/>
    </location>
</feature>
<keyword evidence="4" id="KW-0238">DNA-binding</keyword>
<dbReference type="Gene3D" id="1.10.10.10">
    <property type="entry name" value="Winged helix-like DNA-binding domain superfamily/Winged helix DNA-binding domain"/>
    <property type="match status" value="1"/>
</dbReference>
<dbReference type="PANTHER" id="PTHR46577">
    <property type="entry name" value="HTH-TYPE TRANSCRIPTIONAL REGULATORY PROTEIN GABR"/>
    <property type="match status" value="1"/>
</dbReference>
<comment type="caution">
    <text evidence="8">The sequence shown here is derived from an EMBL/GenBank/DDBJ whole genome shotgun (WGS) entry which is preliminary data.</text>
</comment>
<dbReference type="Proteomes" id="UP001597479">
    <property type="component" value="Unassembled WGS sequence"/>
</dbReference>
<feature type="domain" description="HTH gntR-type" evidence="7">
    <location>
        <begin position="66"/>
        <end position="134"/>
    </location>
</feature>
<gene>
    <name evidence="8" type="ORF">ACFS27_02000</name>
</gene>
<dbReference type="InterPro" id="IPR000524">
    <property type="entry name" value="Tscrpt_reg_HTH_GntR"/>
</dbReference>
<keyword evidence="5" id="KW-0804">Transcription</keyword>
<dbReference type="PROSITE" id="PS50949">
    <property type="entry name" value="HTH_GNTR"/>
    <property type="match status" value="1"/>
</dbReference>
<accession>A0ABW5VMY1</accession>